<gene>
    <name evidence="2" type="primary">LOC112212601</name>
</gene>
<sequence>MIILGSRSMQAIENMVAAYYELQRIIFGHRYRIPLSVQMSTNKEYLSQWNQYDIAECEFLKVTS</sequence>
<evidence type="ECO:0000313" key="1">
    <source>
        <dbReference type="Proteomes" id="UP000515180"/>
    </source>
</evidence>
<protein>
    <submittedName>
        <fullName evidence="2">Uncharacterized protein LOC112212601 isoform X2</fullName>
    </submittedName>
</protein>
<dbReference type="Proteomes" id="UP000515180">
    <property type="component" value="Unplaced"/>
</dbReference>
<dbReference type="AlphaFoldDB" id="A0A6P8LLQ1"/>
<evidence type="ECO:0000313" key="2">
    <source>
        <dbReference type="RefSeq" id="XP_033175904.1"/>
    </source>
</evidence>
<accession>A0A6P8LLQ1</accession>
<keyword evidence="1" id="KW-1185">Reference proteome</keyword>
<dbReference type="RefSeq" id="XP_033175904.1">
    <property type="nucleotide sequence ID" value="XM_033320013.1"/>
</dbReference>
<proteinExistence type="predicted"/>
<reference evidence="2" key="1">
    <citation type="submission" date="2025-08" db="UniProtKB">
        <authorList>
            <consortium name="RefSeq"/>
        </authorList>
    </citation>
    <scope>IDENTIFICATION</scope>
</reference>
<dbReference type="GeneID" id="112212601"/>
<organism evidence="1 2">
    <name type="scientific">Bombus impatiens</name>
    <name type="common">Bumblebee</name>
    <dbReference type="NCBI Taxonomy" id="132113"/>
    <lineage>
        <taxon>Eukaryota</taxon>
        <taxon>Metazoa</taxon>
        <taxon>Ecdysozoa</taxon>
        <taxon>Arthropoda</taxon>
        <taxon>Hexapoda</taxon>
        <taxon>Insecta</taxon>
        <taxon>Pterygota</taxon>
        <taxon>Neoptera</taxon>
        <taxon>Endopterygota</taxon>
        <taxon>Hymenoptera</taxon>
        <taxon>Apocrita</taxon>
        <taxon>Aculeata</taxon>
        <taxon>Apoidea</taxon>
        <taxon>Anthophila</taxon>
        <taxon>Apidae</taxon>
        <taxon>Bombus</taxon>
        <taxon>Pyrobombus</taxon>
    </lineage>
</organism>
<name>A0A6P8LLQ1_BOMIM</name>